<dbReference type="InterPro" id="IPR043128">
    <property type="entry name" value="Rev_trsase/Diguanyl_cyclase"/>
</dbReference>
<dbReference type="PANTHER" id="PTHR33064">
    <property type="entry name" value="POL PROTEIN"/>
    <property type="match status" value="1"/>
</dbReference>
<gene>
    <name evidence="2" type="ORF">GOP47_0001228</name>
</gene>
<evidence type="ECO:0000313" key="2">
    <source>
        <dbReference type="EMBL" id="KAI5085059.1"/>
    </source>
</evidence>
<dbReference type="PANTHER" id="PTHR33064:SF37">
    <property type="entry name" value="RIBONUCLEASE H"/>
    <property type="match status" value="1"/>
</dbReference>
<dbReference type="PROSITE" id="PS50878">
    <property type="entry name" value="RT_POL"/>
    <property type="match status" value="1"/>
</dbReference>
<dbReference type="InterPro" id="IPR000477">
    <property type="entry name" value="RT_dom"/>
</dbReference>
<dbReference type="Pfam" id="PF00078">
    <property type="entry name" value="RVT_1"/>
    <property type="match status" value="1"/>
</dbReference>
<sequence length="112" mass="12604">MPFGLTNAPTTFQRFMNMVFQAFFGKSIRVFIDDFCIYSSKSLHLHKVEEGLKKLYDMGGQLNPDKCHIGEDEVIMLGHKVSSKGIELDPAKAKALIELPSPNNLKEVISFI</sequence>
<protein>
    <recommendedName>
        <fullName evidence="1">Reverse transcriptase domain-containing protein</fullName>
    </recommendedName>
</protein>
<dbReference type="AlphaFoldDB" id="A0A9D4ZRA5"/>
<name>A0A9D4ZRA5_ADICA</name>
<dbReference type="Proteomes" id="UP000886520">
    <property type="component" value="Chromosome 1"/>
</dbReference>
<organism evidence="2 3">
    <name type="scientific">Adiantum capillus-veneris</name>
    <name type="common">Maidenhair fern</name>
    <dbReference type="NCBI Taxonomy" id="13818"/>
    <lineage>
        <taxon>Eukaryota</taxon>
        <taxon>Viridiplantae</taxon>
        <taxon>Streptophyta</taxon>
        <taxon>Embryophyta</taxon>
        <taxon>Tracheophyta</taxon>
        <taxon>Polypodiopsida</taxon>
        <taxon>Polypodiidae</taxon>
        <taxon>Polypodiales</taxon>
        <taxon>Pteridineae</taxon>
        <taxon>Pteridaceae</taxon>
        <taxon>Vittarioideae</taxon>
        <taxon>Adiantum</taxon>
    </lineage>
</organism>
<dbReference type="InterPro" id="IPR051320">
    <property type="entry name" value="Viral_Replic_Matur_Polypro"/>
</dbReference>
<dbReference type="EMBL" id="JABFUD020000001">
    <property type="protein sequence ID" value="KAI5085059.1"/>
    <property type="molecule type" value="Genomic_DNA"/>
</dbReference>
<dbReference type="InterPro" id="IPR043502">
    <property type="entry name" value="DNA/RNA_pol_sf"/>
</dbReference>
<feature type="domain" description="Reverse transcriptase" evidence="1">
    <location>
        <begin position="1"/>
        <end position="81"/>
    </location>
</feature>
<keyword evidence="3" id="KW-1185">Reference proteome</keyword>
<dbReference type="OrthoDB" id="101614at2759"/>
<dbReference type="SUPFAM" id="SSF56672">
    <property type="entry name" value="DNA/RNA polymerases"/>
    <property type="match status" value="1"/>
</dbReference>
<accession>A0A9D4ZRA5</accession>
<comment type="caution">
    <text evidence="2">The sequence shown here is derived from an EMBL/GenBank/DDBJ whole genome shotgun (WGS) entry which is preliminary data.</text>
</comment>
<dbReference type="CDD" id="cd01647">
    <property type="entry name" value="RT_LTR"/>
    <property type="match status" value="1"/>
</dbReference>
<evidence type="ECO:0000259" key="1">
    <source>
        <dbReference type="PROSITE" id="PS50878"/>
    </source>
</evidence>
<evidence type="ECO:0000313" key="3">
    <source>
        <dbReference type="Proteomes" id="UP000886520"/>
    </source>
</evidence>
<proteinExistence type="predicted"/>
<reference evidence="2" key="1">
    <citation type="submission" date="2021-01" db="EMBL/GenBank/DDBJ databases">
        <title>Adiantum capillus-veneris genome.</title>
        <authorList>
            <person name="Fang Y."/>
            <person name="Liao Q."/>
        </authorList>
    </citation>
    <scope>NUCLEOTIDE SEQUENCE</scope>
    <source>
        <strain evidence="2">H3</strain>
        <tissue evidence="2">Leaf</tissue>
    </source>
</reference>
<dbReference type="Gene3D" id="3.30.70.270">
    <property type="match status" value="1"/>
</dbReference>